<feature type="non-terminal residue" evidence="2">
    <location>
        <position position="1"/>
    </location>
</feature>
<reference evidence="2" key="1">
    <citation type="submission" date="2021-02" db="EMBL/GenBank/DDBJ databases">
        <authorList>
            <person name="Nowell W R."/>
        </authorList>
    </citation>
    <scope>NUCLEOTIDE SEQUENCE</scope>
</reference>
<proteinExistence type="predicted"/>
<organism evidence="2 4">
    <name type="scientific">Didymodactylos carnosus</name>
    <dbReference type="NCBI Taxonomy" id="1234261"/>
    <lineage>
        <taxon>Eukaryota</taxon>
        <taxon>Metazoa</taxon>
        <taxon>Spiralia</taxon>
        <taxon>Gnathifera</taxon>
        <taxon>Rotifera</taxon>
        <taxon>Eurotatoria</taxon>
        <taxon>Bdelloidea</taxon>
        <taxon>Philodinida</taxon>
        <taxon>Philodinidae</taxon>
        <taxon>Didymodactylos</taxon>
    </lineage>
</organism>
<evidence type="ECO:0000259" key="1">
    <source>
        <dbReference type="Pfam" id="PF05225"/>
    </source>
</evidence>
<dbReference type="SUPFAM" id="SSF46689">
    <property type="entry name" value="Homeodomain-like"/>
    <property type="match status" value="1"/>
</dbReference>
<gene>
    <name evidence="2" type="ORF">GPM918_LOCUS39664</name>
    <name evidence="3" type="ORF">SRO942_LOCUS40556</name>
</gene>
<protein>
    <recommendedName>
        <fullName evidence="1">HTH psq-type domain-containing protein</fullName>
    </recommendedName>
</protein>
<dbReference type="EMBL" id="CAJNOQ010028157">
    <property type="protein sequence ID" value="CAF1559326.1"/>
    <property type="molecule type" value="Genomic_DNA"/>
</dbReference>
<dbReference type="Gene3D" id="1.10.10.60">
    <property type="entry name" value="Homeodomain-like"/>
    <property type="match status" value="1"/>
</dbReference>
<dbReference type="InterPro" id="IPR009057">
    <property type="entry name" value="Homeodomain-like_sf"/>
</dbReference>
<comment type="caution">
    <text evidence="2">The sequence shown here is derived from an EMBL/GenBank/DDBJ whole genome shotgun (WGS) entry which is preliminary data.</text>
</comment>
<dbReference type="Proteomes" id="UP000681722">
    <property type="component" value="Unassembled WGS sequence"/>
</dbReference>
<dbReference type="GO" id="GO:0003677">
    <property type="term" value="F:DNA binding"/>
    <property type="evidence" value="ECO:0007669"/>
    <property type="project" value="InterPro"/>
</dbReference>
<feature type="domain" description="HTH psq-type" evidence="1">
    <location>
        <begin position="61"/>
        <end position="93"/>
    </location>
</feature>
<dbReference type="EMBL" id="CAJOBC010093896">
    <property type="protein sequence ID" value="CAF4420644.1"/>
    <property type="molecule type" value="Genomic_DNA"/>
</dbReference>
<dbReference type="OrthoDB" id="10043687at2759"/>
<keyword evidence="4" id="KW-1185">Reference proteome</keyword>
<evidence type="ECO:0000313" key="2">
    <source>
        <dbReference type="EMBL" id="CAF1559326.1"/>
    </source>
</evidence>
<sequence>CKKDAVEFKKDRLNRERCPSRINTSTAVLCFTLRLLSINSICHVILMPRTYVKKGQGSRYSNDDFQAALKEISEVSTIHAAAKKYKIPYSTLQLHSNSPPTHRYAGRPTRFTDLEETFLVGAATVLQEWGAPITSAELIKMATCFGEDLRKTFLRGKPTREWYSSFMVRHPELKPVKPIPLQLPRSKITMSIIDKWFTLLEQVLNDNDLIDKPSQIFNCDESGFCDRTDIRKVIIVSPTKFPYKKQAGTGGK</sequence>
<evidence type="ECO:0000313" key="3">
    <source>
        <dbReference type="EMBL" id="CAF4420644.1"/>
    </source>
</evidence>
<name>A0A815XL33_9BILA</name>
<dbReference type="Pfam" id="PF05225">
    <property type="entry name" value="HTH_psq"/>
    <property type="match status" value="1"/>
</dbReference>
<dbReference type="Proteomes" id="UP000663829">
    <property type="component" value="Unassembled WGS sequence"/>
</dbReference>
<dbReference type="AlphaFoldDB" id="A0A815XL33"/>
<dbReference type="InterPro" id="IPR007889">
    <property type="entry name" value="HTH_Psq"/>
</dbReference>
<accession>A0A815XL33</accession>
<evidence type="ECO:0000313" key="4">
    <source>
        <dbReference type="Proteomes" id="UP000663829"/>
    </source>
</evidence>